<feature type="domain" description="PEX14-like helix-turn-helix" evidence="3">
    <location>
        <begin position="17"/>
        <end position="83"/>
    </location>
</feature>
<evidence type="ECO:0000259" key="3">
    <source>
        <dbReference type="Pfam" id="PF25871"/>
    </source>
</evidence>
<sequence length="195" mass="21076">MTAQEAPTALASQETKETVFQQLESYPWASDPEFQSGLRAILGQDPSPEQAQHLTLRARCFYFSRKNNIPVDFNAYQTWRGQQTISSSIPNGASPGTTTSTSSTSSSVSSDPTQAARHEINATNTSSEPPAPYPTSFSQIVELITHGQPIPGIKEVPDTVLQGQASHATTTKRKKPWEKDHASGGEDISTTTINA</sequence>
<feature type="compositionally biased region" description="Polar residues" evidence="1">
    <location>
        <begin position="86"/>
        <end position="96"/>
    </location>
</feature>
<reference evidence="4 5" key="1">
    <citation type="submission" date="2024-09" db="EMBL/GenBank/DDBJ databases">
        <title>Rethinking Asexuality: The Enigmatic Case of Functional Sexual Genes in Lepraria (Stereocaulaceae).</title>
        <authorList>
            <person name="Doellman M."/>
            <person name="Sun Y."/>
            <person name="Barcenas-Pena A."/>
            <person name="Lumbsch H.T."/>
            <person name="Grewe F."/>
        </authorList>
    </citation>
    <scope>NUCLEOTIDE SEQUENCE [LARGE SCALE GENOMIC DNA]</scope>
    <source>
        <strain evidence="4 5">Mercado 3170</strain>
    </source>
</reference>
<feature type="compositionally biased region" description="Low complexity" evidence="1">
    <location>
        <begin position="97"/>
        <end position="110"/>
    </location>
</feature>
<dbReference type="PANTHER" id="PTHR36855:SF1">
    <property type="entry name" value="PEROXISOME MEMBRANE ANCHOR PROTEIN PEX14P N-TERMINAL DOMAIN-CONTAINING PROTEIN"/>
    <property type="match status" value="1"/>
</dbReference>
<feature type="region of interest" description="Disordered" evidence="1">
    <location>
        <begin position="86"/>
        <end position="135"/>
    </location>
</feature>
<dbReference type="PANTHER" id="PTHR36855">
    <property type="entry name" value="CHROMOSOME 10, WHOLE GENOME SHOTGUN SEQUENCE"/>
    <property type="match status" value="1"/>
</dbReference>
<evidence type="ECO:0000313" key="4">
    <source>
        <dbReference type="EMBL" id="KAL2041723.1"/>
    </source>
</evidence>
<evidence type="ECO:0000313" key="5">
    <source>
        <dbReference type="Proteomes" id="UP001590950"/>
    </source>
</evidence>
<feature type="region of interest" description="Disordered" evidence="1">
    <location>
        <begin position="151"/>
        <end position="195"/>
    </location>
</feature>
<accession>A0ABR4AEB3</accession>
<name>A0ABR4AEB3_9LECA</name>
<dbReference type="Pfam" id="PF17733">
    <property type="entry name" value="KPWE_dom"/>
    <property type="match status" value="1"/>
</dbReference>
<protein>
    <submittedName>
        <fullName evidence="4">Uncharacterized protein</fullName>
    </submittedName>
</protein>
<keyword evidence="5" id="KW-1185">Reference proteome</keyword>
<comment type="caution">
    <text evidence="4">The sequence shown here is derived from an EMBL/GenBank/DDBJ whole genome shotgun (WGS) entry which is preliminary data.</text>
</comment>
<dbReference type="InterPro" id="IPR058841">
    <property type="entry name" value="HTH_76"/>
</dbReference>
<dbReference type="Proteomes" id="UP001590950">
    <property type="component" value="Unassembled WGS sequence"/>
</dbReference>
<feature type="domain" description="Peroxisomal membrane protein PEX14-like KPWE" evidence="2">
    <location>
        <begin position="132"/>
        <end position="179"/>
    </location>
</feature>
<evidence type="ECO:0000256" key="1">
    <source>
        <dbReference type="SAM" id="MobiDB-lite"/>
    </source>
</evidence>
<dbReference type="Pfam" id="PF25871">
    <property type="entry name" value="HTH_76"/>
    <property type="match status" value="1"/>
</dbReference>
<evidence type="ECO:0000259" key="2">
    <source>
        <dbReference type="Pfam" id="PF17733"/>
    </source>
</evidence>
<organism evidence="4 5">
    <name type="scientific">Stereocaulon virgatum</name>
    <dbReference type="NCBI Taxonomy" id="373712"/>
    <lineage>
        <taxon>Eukaryota</taxon>
        <taxon>Fungi</taxon>
        <taxon>Dikarya</taxon>
        <taxon>Ascomycota</taxon>
        <taxon>Pezizomycotina</taxon>
        <taxon>Lecanoromycetes</taxon>
        <taxon>OSLEUM clade</taxon>
        <taxon>Lecanoromycetidae</taxon>
        <taxon>Lecanorales</taxon>
        <taxon>Lecanorineae</taxon>
        <taxon>Stereocaulaceae</taxon>
        <taxon>Stereocaulon</taxon>
    </lineage>
</organism>
<proteinExistence type="predicted"/>
<gene>
    <name evidence="4" type="ORF">N7G274_005507</name>
</gene>
<dbReference type="InterPro" id="IPR040554">
    <property type="entry name" value="KPWE_PEX14_dom"/>
</dbReference>
<dbReference type="EMBL" id="JBEFKJ010000016">
    <property type="protein sequence ID" value="KAL2041723.1"/>
    <property type="molecule type" value="Genomic_DNA"/>
</dbReference>